<dbReference type="GeneID" id="31010380"/>
<sequence length="273" mass="30728">MTKMDDVLNTPELLELVLSKLPMRDLLLAQRVCKGFNTAIASSPTLQQALFFRPLPATAAPPPSSASVKLLHSPDDTPTTEAWERNPLLALAFWPWFDRSTPRSRFSAPFWDPETFETLPLAAETTRFAFLRSEASWRRMLVTQPPVAELNLMLVTHAMGGDDLDYASISPGNGVRMGLLYDVTCQELLGSRSRSMRSFRVQWHGADRKIVLSVRRTLHCYVKNYNNPLWNIYYSGACEGTSFEWRRDIELGTPGASSVPDDILLAGDYEVED</sequence>
<reference evidence="2 3" key="1">
    <citation type="submission" date="2016-10" db="EMBL/GenBank/DDBJ databases">
        <title>Proteomics and genomics reveal pathogen-plant mechanisms compatible with a hemibiotrophic lifestyle of Diplodia corticola.</title>
        <authorList>
            <person name="Fernandes I."/>
            <person name="De Jonge R."/>
            <person name="Van De Peer Y."/>
            <person name="Devreese B."/>
            <person name="Alves A."/>
            <person name="Esteves A.C."/>
        </authorList>
    </citation>
    <scope>NUCLEOTIDE SEQUENCE [LARGE SCALE GENOMIC DNA]</scope>
    <source>
        <strain evidence="2 3">CBS 112549</strain>
    </source>
</reference>
<dbReference type="RefSeq" id="XP_020135368.1">
    <property type="nucleotide sequence ID" value="XM_020270121.1"/>
</dbReference>
<dbReference type="Pfam" id="PF12937">
    <property type="entry name" value="F-box-like"/>
    <property type="match status" value="1"/>
</dbReference>
<gene>
    <name evidence="2" type="ORF">BKCO1_100098</name>
</gene>
<dbReference type="SMART" id="SM00256">
    <property type="entry name" value="FBOX"/>
    <property type="match status" value="1"/>
</dbReference>
<dbReference type="OrthoDB" id="3800738at2759"/>
<comment type="caution">
    <text evidence="2">The sequence shown here is derived from an EMBL/GenBank/DDBJ whole genome shotgun (WGS) entry which is preliminary data.</text>
</comment>
<protein>
    <submittedName>
        <fullName evidence="2">F-box domain protein</fullName>
    </submittedName>
</protein>
<dbReference type="STRING" id="236234.A0A1J9SLN6"/>
<evidence type="ECO:0000313" key="2">
    <source>
        <dbReference type="EMBL" id="OJD40525.1"/>
    </source>
</evidence>
<dbReference type="SUPFAM" id="SSF81383">
    <property type="entry name" value="F-box domain"/>
    <property type="match status" value="1"/>
</dbReference>
<name>A0A1J9SLN6_9PEZI</name>
<dbReference type="InterPro" id="IPR001810">
    <property type="entry name" value="F-box_dom"/>
</dbReference>
<organism evidence="2 3">
    <name type="scientific">Diplodia corticola</name>
    <dbReference type="NCBI Taxonomy" id="236234"/>
    <lineage>
        <taxon>Eukaryota</taxon>
        <taxon>Fungi</taxon>
        <taxon>Dikarya</taxon>
        <taxon>Ascomycota</taxon>
        <taxon>Pezizomycotina</taxon>
        <taxon>Dothideomycetes</taxon>
        <taxon>Dothideomycetes incertae sedis</taxon>
        <taxon>Botryosphaeriales</taxon>
        <taxon>Botryosphaeriaceae</taxon>
        <taxon>Diplodia</taxon>
    </lineage>
</organism>
<evidence type="ECO:0000259" key="1">
    <source>
        <dbReference type="SMART" id="SM00256"/>
    </source>
</evidence>
<dbReference type="Proteomes" id="UP000183809">
    <property type="component" value="Unassembled WGS sequence"/>
</dbReference>
<dbReference type="EMBL" id="MNUE01000001">
    <property type="protein sequence ID" value="OJD40525.1"/>
    <property type="molecule type" value="Genomic_DNA"/>
</dbReference>
<evidence type="ECO:0000313" key="3">
    <source>
        <dbReference type="Proteomes" id="UP000183809"/>
    </source>
</evidence>
<proteinExistence type="predicted"/>
<keyword evidence="3" id="KW-1185">Reference proteome</keyword>
<feature type="domain" description="F-box" evidence="1">
    <location>
        <begin position="9"/>
        <end position="49"/>
    </location>
</feature>
<dbReference type="InterPro" id="IPR036047">
    <property type="entry name" value="F-box-like_dom_sf"/>
</dbReference>
<dbReference type="AlphaFoldDB" id="A0A1J9SLN6"/>
<accession>A0A1J9SLN6</accession>